<dbReference type="GeneID" id="108981780"/>
<accession>A0A2I4DN48</accession>
<proteinExistence type="predicted"/>
<dbReference type="CDD" id="cd09272">
    <property type="entry name" value="RNase_HI_RT_Ty1"/>
    <property type="match status" value="1"/>
</dbReference>
<gene>
    <name evidence="2" type="primary">LOC108981780</name>
</gene>
<sequence length="158" mass="17785">MKDLGSLTYFLGLEVQTDPFGIFLNQHKYTQDLIALVGLQDTSSVDTPLEVSQFMQAPHHLHLAVVHRIIRYLRGSPSHGLFFPTERVIFALWLTSKKQDRVSKSSTQSEYHAMFAACSEILWLHGLLVMLGCVLSDPTPLHTDNISVIQIATNPVFH</sequence>
<evidence type="ECO:0000313" key="2">
    <source>
        <dbReference type="RefSeq" id="XP_018808575.1"/>
    </source>
</evidence>
<evidence type="ECO:0000313" key="1">
    <source>
        <dbReference type="Proteomes" id="UP000235220"/>
    </source>
</evidence>
<dbReference type="KEGG" id="jre:108981780"/>
<name>A0A2I4DN48_JUGRE</name>
<dbReference type="OrthoDB" id="2012657at2759"/>
<dbReference type="STRING" id="51240.A0A2I4DN48"/>
<dbReference type="PANTHER" id="PTHR11439">
    <property type="entry name" value="GAG-POL-RELATED RETROTRANSPOSON"/>
    <property type="match status" value="1"/>
</dbReference>
<protein>
    <submittedName>
        <fullName evidence="2">Uncharacterized mitochondrial protein AtMg00810-like</fullName>
    </submittedName>
</protein>
<dbReference type="AlphaFoldDB" id="A0A2I4DN48"/>
<reference evidence="2" key="1">
    <citation type="submission" date="2025-08" db="UniProtKB">
        <authorList>
            <consortium name="RefSeq"/>
        </authorList>
    </citation>
    <scope>IDENTIFICATION</scope>
    <source>
        <tissue evidence="2">Leaves</tissue>
    </source>
</reference>
<dbReference type="RefSeq" id="XP_018808575.1">
    <property type="nucleotide sequence ID" value="XM_018953030.1"/>
</dbReference>
<dbReference type="Proteomes" id="UP000235220">
    <property type="component" value="Chromosome 16"/>
</dbReference>
<keyword evidence="1" id="KW-1185">Reference proteome</keyword>
<dbReference type="Gramene" id="Jr16_09170_p1">
    <property type="protein sequence ID" value="cds.Jr16_09170_p1"/>
    <property type="gene ID" value="Jr16_09170"/>
</dbReference>
<organism evidence="1 2">
    <name type="scientific">Juglans regia</name>
    <name type="common">English walnut</name>
    <dbReference type="NCBI Taxonomy" id="51240"/>
    <lineage>
        <taxon>Eukaryota</taxon>
        <taxon>Viridiplantae</taxon>
        <taxon>Streptophyta</taxon>
        <taxon>Embryophyta</taxon>
        <taxon>Tracheophyta</taxon>
        <taxon>Spermatophyta</taxon>
        <taxon>Magnoliopsida</taxon>
        <taxon>eudicotyledons</taxon>
        <taxon>Gunneridae</taxon>
        <taxon>Pentapetalae</taxon>
        <taxon>rosids</taxon>
        <taxon>fabids</taxon>
        <taxon>Fagales</taxon>
        <taxon>Juglandaceae</taxon>
        <taxon>Juglans</taxon>
    </lineage>
</organism>
<dbReference type="PANTHER" id="PTHR11439:SF497">
    <property type="entry name" value="CYSTEINE-RICH RLK (RECEPTOR-LIKE PROTEIN KINASE) 8"/>
    <property type="match status" value="1"/>
</dbReference>